<dbReference type="KEGG" id="pll:I858_009005"/>
<dbReference type="PANTHER" id="PTHR11592">
    <property type="entry name" value="GLUTATHIONE PEROXIDASE"/>
    <property type="match status" value="1"/>
</dbReference>
<dbReference type="InterPro" id="IPR000889">
    <property type="entry name" value="Glutathione_peroxidase"/>
</dbReference>
<protein>
    <recommendedName>
        <fullName evidence="5">Glutathione peroxidase</fullName>
    </recommendedName>
</protein>
<sequence>MSIYALTTKLSNGEELQLNTVKDEVVLVVNTASQCGLTPQYEELETLYKTYKEQGFEIIGFPCDQFGGQEPGTDEEIMEFCTANFDVSFPIAQKTEVNGEAAHPLYQYLRSQAPADEKFDKAGVLQREDRDMVESSDIQWNFTKFLVDRKGNVVHRFAPTVEPAQIETIIEQLLADNQ</sequence>
<name>A0A1B1S1Q3_9BACL</name>
<dbReference type="Pfam" id="PF00255">
    <property type="entry name" value="GSHPx"/>
    <property type="match status" value="1"/>
</dbReference>
<dbReference type="GO" id="GO:0034599">
    <property type="term" value="P:cellular response to oxidative stress"/>
    <property type="evidence" value="ECO:0007669"/>
    <property type="project" value="TreeGrafter"/>
</dbReference>
<keyword evidence="2 5" id="KW-0575">Peroxidase</keyword>
<evidence type="ECO:0000256" key="5">
    <source>
        <dbReference type="RuleBase" id="RU000499"/>
    </source>
</evidence>
<evidence type="ECO:0000256" key="1">
    <source>
        <dbReference type="ARBA" id="ARBA00006926"/>
    </source>
</evidence>
<dbReference type="SUPFAM" id="SSF52833">
    <property type="entry name" value="Thioredoxin-like"/>
    <property type="match status" value="1"/>
</dbReference>
<dbReference type="PROSITE" id="PS51355">
    <property type="entry name" value="GLUTATHIONE_PEROXID_3"/>
    <property type="match status" value="1"/>
</dbReference>
<proteinExistence type="inferred from homology"/>
<evidence type="ECO:0000313" key="6">
    <source>
        <dbReference type="EMBL" id="ANU27127.1"/>
    </source>
</evidence>
<dbReference type="EMBL" id="CP016540">
    <property type="protein sequence ID" value="ANU27127.1"/>
    <property type="molecule type" value="Genomic_DNA"/>
</dbReference>
<evidence type="ECO:0000256" key="2">
    <source>
        <dbReference type="ARBA" id="ARBA00022559"/>
    </source>
</evidence>
<evidence type="ECO:0000313" key="7">
    <source>
        <dbReference type="Proteomes" id="UP000053354"/>
    </source>
</evidence>
<comment type="similarity">
    <text evidence="1 5">Belongs to the glutathione peroxidase family.</text>
</comment>
<dbReference type="CDD" id="cd00340">
    <property type="entry name" value="GSH_Peroxidase"/>
    <property type="match status" value="1"/>
</dbReference>
<evidence type="ECO:0000256" key="3">
    <source>
        <dbReference type="ARBA" id="ARBA00023002"/>
    </source>
</evidence>
<dbReference type="RefSeq" id="WP_049693669.1">
    <property type="nucleotide sequence ID" value="NZ_CP016540.2"/>
</dbReference>
<dbReference type="InterPro" id="IPR036249">
    <property type="entry name" value="Thioredoxin-like_sf"/>
</dbReference>
<dbReference type="FunFam" id="3.40.30.10:FF:000010">
    <property type="entry name" value="Glutathione peroxidase"/>
    <property type="match status" value="1"/>
</dbReference>
<keyword evidence="3 5" id="KW-0560">Oxidoreductase</keyword>
<dbReference type="PIRSF" id="PIRSF000303">
    <property type="entry name" value="Glutathion_perox"/>
    <property type="match status" value="1"/>
</dbReference>
<dbReference type="STRING" id="1302659.I858_009005"/>
<accession>A0A1B1S1Q3</accession>
<dbReference type="GO" id="GO:0004601">
    <property type="term" value="F:peroxidase activity"/>
    <property type="evidence" value="ECO:0007669"/>
    <property type="project" value="UniProtKB-KW"/>
</dbReference>
<organism evidence="6 7">
    <name type="scientific">Planococcus versutus</name>
    <dbReference type="NCBI Taxonomy" id="1302659"/>
    <lineage>
        <taxon>Bacteria</taxon>
        <taxon>Bacillati</taxon>
        <taxon>Bacillota</taxon>
        <taxon>Bacilli</taxon>
        <taxon>Bacillales</taxon>
        <taxon>Caryophanaceae</taxon>
        <taxon>Planococcus</taxon>
    </lineage>
</organism>
<dbReference type="PANTHER" id="PTHR11592:SF78">
    <property type="entry name" value="GLUTATHIONE PEROXIDASE"/>
    <property type="match status" value="1"/>
</dbReference>
<dbReference type="PRINTS" id="PR01011">
    <property type="entry name" value="GLUTPROXDASE"/>
</dbReference>
<keyword evidence="7" id="KW-1185">Reference proteome</keyword>
<feature type="active site" evidence="4">
    <location>
        <position position="35"/>
    </location>
</feature>
<evidence type="ECO:0000256" key="4">
    <source>
        <dbReference type="PIRSR" id="PIRSR000303-1"/>
    </source>
</evidence>
<dbReference type="Gene3D" id="3.40.30.10">
    <property type="entry name" value="Glutaredoxin"/>
    <property type="match status" value="1"/>
</dbReference>
<dbReference type="AlphaFoldDB" id="A0A1B1S1Q3"/>
<gene>
    <name evidence="6" type="ORF">I858_009005</name>
</gene>
<reference evidence="6" key="1">
    <citation type="submission" date="2016-10" db="EMBL/GenBank/DDBJ databases">
        <authorList>
            <person name="See-Too W.S."/>
        </authorList>
    </citation>
    <scope>NUCLEOTIDE SEQUENCE</scope>
    <source>
        <strain evidence="6">L10.15</strain>
    </source>
</reference>
<dbReference type="OrthoDB" id="9789406at2"/>
<dbReference type="Proteomes" id="UP000053354">
    <property type="component" value="Chromosome"/>
</dbReference>